<dbReference type="RefSeq" id="WP_003609825.1">
    <property type="nucleotide sequence ID" value="NZ_ADVE02000001.1"/>
</dbReference>
<organism evidence="2 3">
    <name type="scientific">Methylosinus trichosporium (strain ATCC 35070 / NCIMB 11131 / UNIQEM 75 / OB3b)</name>
    <dbReference type="NCBI Taxonomy" id="595536"/>
    <lineage>
        <taxon>Bacteria</taxon>
        <taxon>Pseudomonadati</taxon>
        <taxon>Pseudomonadota</taxon>
        <taxon>Alphaproteobacteria</taxon>
        <taxon>Hyphomicrobiales</taxon>
        <taxon>Methylocystaceae</taxon>
        <taxon>Methylosinus</taxon>
    </lineage>
</organism>
<reference evidence="3" key="1">
    <citation type="submission" date="2017-10" db="EMBL/GenBank/DDBJ databases">
        <title>Completed PacBio SMRT sequence of Methylosinus trichosporium OB3b reveals presence of a third large plasmid.</title>
        <authorList>
            <person name="Charles T.C."/>
            <person name="Lynch M.D.J."/>
            <person name="Heil J.R."/>
            <person name="Cheng J."/>
        </authorList>
    </citation>
    <scope>NUCLEOTIDE SEQUENCE [LARGE SCALE GENOMIC DNA]</scope>
    <source>
        <strain evidence="3">OB3b</strain>
    </source>
</reference>
<accession>A0A2D2CVS8</accession>
<dbReference type="Proteomes" id="UP000230709">
    <property type="component" value="Chromosome"/>
</dbReference>
<dbReference type="PANTHER" id="PTHR30441">
    <property type="entry name" value="DUF748 DOMAIN-CONTAINING PROTEIN"/>
    <property type="match status" value="1"/>
</dbReference>
<keyword evidence="1" id="KW-1133">Transmembrane helix</keyword>
<feature type="transmembrane region" description="Helical" evidence="1">
    <location>
        <begin position="42"/>
        <end position="65"/>
    </location>
</feature>
<protein>
    <recommendedName>
        <fullName evidence="4">DUF3971 domain-containing protein</fullName>
    </recommendedName>
</protein>
<evidence type="ECO:0008006" key="4">
    <source>
        <dbReference type="Google" id="ProtNLM"/>
    </source>
</evidence>
<keyword evidence="1" id="KW-0472">Membrane</keyword>
<proteinExistence type="predicted"/>
<dbReference type="AlphaFoldDB" id="A0A2D2CVS8"/>
<dbReference type="KEGG" id="mtw:CQW49_02165"/>
<dbReference type="InterPro" id="IPR052894">
    <property type="entry name" value="AsmA-related"/>
</dbReference>
<sequence>MTQGFDEGSPLEPRGPQELSWPAACEGRTAVRLRSLCVGRCLSAFGFFLLLVVALAVGAFFAALAHGPIRSDWLVPKIVESLDDLYGHRYAFTLGSAAIDHGRKGLTLTIDRLEVKGGGRIIVAAPRAQLSIDPMALLLGRLMPRRLEALDLELRLAVRPDGVIAVSTPGADPVEIPLDEPAPPTPVEAVAVVTPAAPPALARQAGVALRALLDFVTGPDSPIAAIDRVGVSNATLIIDDRTQERTTTYRDVALKFEKTAGATSLTLAATGPSGRTTAEVEADGRPGERRALDLKVRRLSLDEIALVAGARSLPFDTDAPLSLDLRLAVDAENRLLEASGRLAMGEGFFRLEEPDAEPFMVEALSISARWDAARRRIAIEPIEIAAGAARLSFAGALTPPREDGETRSDLWTLVAALAKPGRFVADSPEEAPMLVGSASLAANFDLVAKRATIERVALDGPEIHASATIGFDGGRPDGPHLTYRIEAKDTPIRSALRIWPTHVAAPTRMWMEEHLPAGVLRAGLLTADLDQQAMLEGRYERPPPDAALRGDFDLEGATIVDAFPGLWPLTGVGGHIALTGRTVAFQATAGVMESAPGHRLAITQGAFRVPALGFDPAPAAIDLRLVGNVEAVADILSLESIAKVADAPVDAGAMHGQVDGRLRIDFELGKAARDEKTRVAIDAEATNVSMERFLGKERLEGATLKVVSDVEGLRVGGSGRVFGAPVVFEARRPPGEKSKTQAQMSLQLDDAARVKAGYAVPGVSGIIGAQVATRLPIEEAEAQVELDFLKATLDNPLPGVAKPAGKPGKASFTLVKRPEGSALEQLSAEAGGAQVSGVVELARDGAFRSARFGQVRLSPGDDMRLDAMRVGDGVKLVVRGANIDARPLLRFLSHPAAEPSAGAENGGKPLADDLELDLRSPIVTGFGRQILANVALDYARRGGRLEQLSLTGSFGRDPLAATIARRQNGSPLIELSTSDGGALLSFLDLYHRMESGAMTASVLMGQGRSDGVIKISDFFLRNEPAMRRLVMQGASRADDKGALHFDPDSVKFSRVQSGFTFAGGRLTMRDGVMSGPETGLTVDGFIDVARDKIDVSGTFVPAYGLNNLMSNIPVIGVMLTGGENEGMFAVSFRVSGAFSAPVLTVNPLSVIAPGLLRKLFGILDGTGRLPEAAAPNPAN</sequence>
<keyword evidence="3" id="KW-1185">Reference proteome</keyword>
<dbReference type="GO" id="GO:0090313">
    <property type="term" value="P:regulation of protein targeting to membrane"/>
    <property type="evidence" value="ECO:0007669"/>
    <property type="project" value="TreeGrafter"/>
</dbReference>
<gene>
    <name evidence="2" type="ORF">CQW49_02165</name>
</gene>
<evidence type="ECO:0000313" key="2">
    <source>
        <dbReference type="EMBL" id="ATQ66830.1"/>
    </source>
</evidence>
<dbReference type="STRING" id="595536.GCA_000178815_00512"/>
<dbReference type="GO" id="GO:0005886">
    <property type="term" value="C:plasma membrane"/>
    <property type="evidence" value="ECO:0007669"/>
    <property type="project" value="TreeGrafter"/>
</dbReference>
<evidence type="ECO:0000256" key="1">
    <source>
        <dbReference type="SAM" id="Phobius"/>
    </source>
</evidence>
<dbReference type="PANTHER" id="PTHR30441:SF8">
    <property type="entry name" value="DUF748 DOMAIN-CONTAINING PROTEIN"/>
    <property type="match status" value="1"/>
</dbReference>
<dbReference type="EMBL" id="CP023737">
    <property type="protein sequence ID" value="ATQ66830.1"/>
    <property type="molecule type" value="Genomic_DNA"/>
</dbReference>
<keyword evidence="1" id="KW-0812">Transmembrane</keyword>
<evidence type="ECO:0000313" key="3">
    <source>
        <dbReference type="Proteomes" id="UP000230709"/>
    </source>
</evidence>
<name>A0A2D2CVS8_METT3</name>